<dbReference type="SUPFAM" id="SSF49854">
    <property type="entry name" value="Spermadhesin, CUB domain"/>
    <property type="match status" value="1"/>
</dbReference>
<dbReference type="InterPro" id="IPR035914">
    <property type="entry name" value="Sperma_CUB_dom_sf"/>
</dbReference>
<name>A0A8C0ER18_BUBBB</name>
<reference evidence="6" key="2">
    <citation type="submission" date="2025-09" db="UniProtKB">
        <authorList>
            <consortium name="Ensembl"/>
        </authorList>
    </citation>
    <scope>IDENTIFICATION</scope>
</reference>
<evidence type="ECO:0000256" key="4">
    <source>
        <dbReference type="SAM" id="Phobius"/>
    </source>
</evidence>
<dbReference type="FunFam" id="2.60.120.290:FF:000013">
    <property type="entry name" value="Membrane frizzled-related protein"/>
    <property type="match status" value="1"/>
</dbReference>
<dbReference type="CDD" id="cd00041">
    <property type="entry name" value="CUB"/>
    <property type="match status" value="1"/>
</dbReference>
<dbReference type="AlphaFoldDB" id="A0A8C0ER18"/>
<evidence type="ECO:0000256" key="1">
    <source>
        <dbReference type="ARBA" id="ARBA00022737"/>
    </source>
</evidence>
<dbReference type="PANTHER" id="PTHR24251">
    <property type="entry name" value="OVOCHYMASE-RELATED"/>
    <property type="match status" value="1"/>
</dbReference>
<evidence type="ECO:0000313" key="7">
    <source>
        <dbReference type="Proteomes" id="UP000694567"/>
    </source>
</evidence>
<keyword evidence="1" id="KW-0677">Repeat</keyword>
<comment type="caution">
    <text evidence="3">Lacks conserved residue(s) required for the propagation of feature annotation.</text>
</comment>
<evidence type="ECO:0000313" key="6">
    <source>
        <dbReference type="Ensembl" id="ENSBOBP00000005039.1"/>
    </source>
</evidence>
<dbReference type="Gene3D" id="2.60.120.290">
    <property type="entry name" value="Spermadhesin, CUB domain"/>
    <property type="match status" value="1"/>
</dbReference>
<dbReference type="Proteomes" id="UP000694567">
    <property type="component" value="Unplaced"/>
</dbReference>
<feature type="transmembrane region" description="Helical" evidence="4">
    <location>
        <begin position="16"/>
        <end position="37"/>
    </location>
</feature>
<keyword evidence="4" id="KW-0472">Membrane</keyword>
<keyword evidence="2" id="KW-1015">Disulfide bond</keyword>
<evidence type="ECO:0000256" key="3">
    <source>
        <dbReference type="PROSITE-ProRule" id="PRU00059"/>
    </source>
</evidence>
<organism evidence="6 7">
    <name type="scientific">Bubo bubo</name>
    <name type="common">Eurasian eagle-owl</name>
    <name type="synonym">Strix bubo</name>
    <dbReference type="NCBI Taxonomy" id="30461"/>
    <lineage>
        <taxon>Eukaryota</taxon>
        <taxon>Metazoa</taxon>
        <taxon>Chordata</taxon>
        <taxon>Craniata</taxon>
        <taxon>Vertebrata</taxon>
        <taxon>Euteleostomi</taxon>
        <taxon>Archelosauria</taxon>
        <taxon>Archosauria</taxon>
        <taxon>Dinosauria</taxon>
        <taxon>Saurischia</taxon>
        <taxon>Theropoda</taxon>
        <taxon>Coelurosauria</taxon>
        <taxon>Aves</taxon>
        <taxon>Neognathae</taxon>
        <taxon>Neoaves</taxon>
        <taxon>Telluraves</taxon>
        <taxon>Strigiformes</taxon>
        <taxon>Strigidae</taxon>
        <taxon>Bubo</taxon>
    </lineage>
</organism>
<keyword evidence="4" id="KW-1133">Transmembrane helix</keyword>
<proteinExistence type="predicted"/>
<dbReference type="SMART" id="SM00042">
    <property type="entry name" value="CUB"/>
    <property type="match status" value="1"/>
</dbReference>
<protein>
    <recommendedName>
        <fullName evidence="5">CUB domain-containing protein</fullName>
    </recommendedName>
</protein>
<dbReference type="PANTHER" id="PTHR24251:SF41">
    <property type="entry name" value="DELETED IN MALIGNANT BRAIN TUMORS 1 PROTEIN-LIKE"/>
    <property type="match status" value="1"/>
</dbReference>
<reference evidence="6" key="1">
    <citation type="submission" date="2025-08" db="UniProtKB">
        <authorList>
            <consortium name="Ensembl"/>
        </authorList>
    </citation>
    <scope>IDENTIFICATION</scope>
</reference>
<evidence type="ECO:0000259" key="5">
    <source>
        <dbReference type="PROSITE" id="PS01180"/>
    </source>
</evidence>
<sequence length="171" mass="19529">MAWKYKMYFPLNLNELHLYLIFFFFSAIKYICGGLLFNSSGTLQSPSYPLNYPDNADCLWQIQVTNNFRVMLTFGSGCNNDYIEIYDGPPKTSPLLGRICSNSHLTYTSSSNFMTVRFHSDSRYSSRGFHAEYQSFPADQNTSKFPSCLQCFLCSEAFIPANMASLRANRA</sequence>
<keyword evidence="4" id="KW-0812">Transmembrane</keyword>
<dbReference type="Pfam" id="PF00431">
    <property type="entry name" value="CUB"/>
    <property type="match status" value="1"/>
</dbReference>
<keyword evidence="7" id="KW-1185">Reference proteome</keyword>
<feature type="domain" description="CUB" evidence="5">
    <location>
        <begin position="32"/>
        <end position="136"/>
    </location>
</feature>
<dbReference type="Ensembl" id="ENSBOBT00000005180.1">
    <property type="protein sequence ID" value="ENSBOBP00000005039.1"/>
    <property type="gene ID" value="ENSBOBG00000003424.1"/>
</dbReference>
<dbReference type="InterPro" id="IPR000859">
    <property type="entry name" value="CUB_dom"/>
</dbReference>
<accession>A0A8C0ER18</accession>
<evidence type="ECO:0000256" key="2">
    <source>
        <dbReference type="ARBA" id="ARBA00023157"/>
    </source>
</evidence>
<dbReference type="PROSITE" id="PS01180">
    <property type="entry name" value="CUB"/>
    <property type="match status" value="1"/>
</dbReference>